<dbReference type="PROSITE" id="PS50801">
    <property type="entry name" value="STAS"/>
    <property type="match status" value="1"/>
</dbReference>
<accession>A0ABW4A5G9</accession>
<dbReference type="Gene3D" id="3.30.750.24">
    <property type="entry name" value="STAS domain"/>
    <property type="match status" value="1"/>
</dbReference>
<keyword evidence="3" id="KW-1185">Reference proteome</keyword>
<dbReference type="RefSeq" id="WP_317792659.1">
    <property type="nucleotide sequence ID" value="NZ_AP028461.1"/>
</dbReference>
<comment type="caution">
    <text evidence="2">The sequence shown here is derived from an EMBL/GenBank/DDBJ whole genome shotgun (WGS) entry which is preliminary data.</text>
</comment>
<evidence type="ECO:0000259" key="1">
    <source>
        <dbReference type="PROSITE" id="PS50801"/>
    </source>
</evidence>
<dbReference type="InterPro" id="IPR036513">
    <property type="entry name" value="STAS_dom_sf"/>
</dbReference>
<dbReference type="SUPFAM" id="SSF52091">
    <property type="entry name" value="SpoIIaa-like"/>
    <property type="match status" value="1"/>
</dbReference>
<protein>
    <submittedName>
        <fullName evidence="2">STAS domain-containing protein</fullName>
    </submittedName>
</protein>
<dbReference type="EMBL" id="JBHTMK010000013">
    <property type="protein sequence ID" value="MFD1365738.1"/>
    <property type="molecule type" value="Genomic_DNA"/>
</dbReference>
<dbReference type="InterPro" id="IPR002645">
    <property type="entry name" value="STAS_dom"/>
</dbReference>
<dbReference type="Proteomes" id="UP001597183">
    <property type="component" value="Unassembled WGS sequence"/>
</dbReference>
<name>A0ABW4A5G9_9ACTN</name>
<evidence type="ECO:0000313" key="3">
    <source>
        <dbReference type="Proteomes" id="UP001597183"/>
    </source>
</evidence>
<organism evidence="2 3">
    <name type="scientific">Actinoplanes sichuanensis</name>
    <dbReference type="NCBI Taxonomy" id="512349"/>
    <lineage>
        <taxon>Bacteria</taxon>
        <taxon>Bacillati</taxon>
        <taxon>Actinomycetota</taxon>
        <taxon>Actinomycetes</taxon>
        <taxon>Micromonosporales</taxon>
        <taxon>Micromonosporaceae</taxon>
        <taxon>Actinoplanes</taxon>
    </lineage>
</organism>
<dbReference type="Pfam" id="PF01740">
    <property type="entry name" value="STAS"/>
    <property type="match status" value="1"/>
</dbReference>
<reference evidence="3" key="1">
    <citation type="journal article" date="2019" name="Int. J. Syst. Evol. Microbiol.">
        <title>The Global Catalogue of Microorganisms (GCM) 10K type strain sequencing project: providing services to taxonomists for standard genome sequencing and annotation.</title>
        <authorList>
            <consortium name="The Broad Institute Genomics Platform"/>
            <consortium name="The Broad Institute Genome Sequencing Center for Infectious Disease"/>
            <person name="Wu L."/>
            <person name="Ma J."/>
        </authorList>
    </citation>
    <scope>NUCLEOTIDE SEQUENCE [LARGE SCALE GENOMIC DNA]</scope>
    <source>
        <strain evidence="3">CCM 7526</strain>
    </source>
</reference>
<evidence type="ECO:0000313" key="2">
    <source>
        <dbReference type="EMBL" id="MFD1365738.1"/>
    </source>
</evidence>
<gene>
    <name evidence="2" type="ORF">ACFQ5G_10330</name>
</gene>
<feature type="domain" description="STAS" evidence="1">
    <location>
        <begin position="14"/>
        <end position="100"/>
    </location>
</feature>
<sequence>MTTELNLTTSPGPDGGVVLTACGEIDMSNAETFADALIQAVAGAAGARLIVDITAVQYLDSAGLAALFAQADHIELRTGPLLAPLLEISGLTDLTTVHRV</sequence>
<proteinExistence type="predicted"/>
<dbReference type="CDD" id="cd07043">
    <property type="entry name" value="STAS_anti-anti-sigma_factors"/>
    <property type="match status" value="1"/>
</dbReference>